<feature type="compositionally biased region" description="Low complexity" evidence="1">
    <location>
        <begin position="231"/>
        <end position="253"/>
    </location>
</feature>
<name>A0A7K0BPH2_9ACTN</name>
<proteinExistence type="predicted"/>
<gene>
    <name evidence="3" type="primary">novG</name>
    <name evidence="3" type="ORF">ACRB68_10620</name>
</gene>
<sequence length="340" mass="36829">MKSAPDQNGLLPVVEVDIRTLSTGGSPRMSGESLEHVEMLAAAQAELPPITVHRPTMRVIDGMHRLRAALLLGHEKIAVRFFEGPEEDAFVLAVRANIAHGLPLSLADRKRAAERIIGSHAQWSDRMIAQVAGISARTVGEIRRTISVDAARERVGRDGKVRSLDGTRGRERAYELITEDPSLSLREIARAAGISPETARDVRNRLRRGEDPLPRGRALAARQGGQRDRAAGLAAPATPAATTAAGRTDAGGVATATRPVPQPAAAVEKLKADPALRFNESGRDLLRLLNMHTIRTEDWNKIVESVPPHCTWIVAQLARDCAELWTELASRFERNAAGAT</sequence>
<protein>
    <submittedName>
        <fullName evidence="3">Transcriptional regulator NovG</fullName>
    </submittedName>
</protein>
<accession>A0A7K0BPH2</accession>
<dbReference type="InterPro" id="IPR003115">
    <property type="entry name" value="ParB_N"/>
</dbReference>
<dbReference type="EMBL" id="WEGH01000001">
    <property type="protein sequence ID" value="MQY03027.1"/>
    <property type="molecule type" value="Genomic_DNA"/>
</dbReference>
<evidence type="ECO:0000313" key="3">
    <source>
        <dbReference type="EMBL" id="MQY03027.1"/>
    </source>
</evidence>
<dbReference type="InterPro" id="IPR036086">
    <property type="entry name" value="ParB/Sulfiredoxin_sf"/>
</dbReference>
<evidence type="ECO:0000256" key="1">
    <source>
        <dbReference type="SAM" id="MobiDB-lite"/>
    </source>
</evidence>
<comment type="caution">
    <text evidence="3">The sequence shown here is derived from an EMBL/GenBank/DDBJ whole genome shotgun (WGS) entry which is preliminary data.</text>
</comment>
<feature type="region of interest" description="Disordered" evidence="1">
    <location>
        <begin position="199"/>
        <end position="253"/>
    </location>
</feature>
<feature type="compositionally biased region" description="Low complexity" evidence="1">
    <location>
        <begin position="215"/>
        <end position="224"/>
    </location>
</feature>
<reference evidence="3 4" key="1">
    <citation type="submission" date="2019-10" db="EMBL/GenBank/DDBJ databases">
        <title>Actinomadura rubteroloni sp. nov. and Actinomadura macrotermitis sp. nov., isolated from the gut of fungus growing-termite Macrotermes natalensis.</title>
        <authorList>
            <person name="Benndorf R."/>
            <person name="Martin K."/>
            <person name="Kuefner M."/>
            <person name="De Beer W."/>
            <person name="Kaster A.-K."/>
            <person name="Vollmers J."/>
            <person name="Poulsen M."/>
            <person name="Beemelmanns C."/>
        </authorList>
    </citation>
    <scope>NUCLEOTIDE SEQUENCE [LARGE SCALE GENOMIC DNA]</scope>
    <source>
        <strain evidence="3 4">RB68</strain>
    </source>
</reference>
<evidence type="ECO:0000313" key="4">
    <source>
        <dbReference type="Proteomes" id="UP000487268"/>
    </source>
</evidence>
<dbReference type="SUPFAM" id="SSF110849">
    <property type="entry name" value="ParB/Sulfiredoxin"/>
    <property type="match status" value="1"/>
</dbReference>
<dbReference type="AlphaFoldDB" id="A0A7K0BPH2"/>
<evidence type="ECO:0000259" key="2">
    <source>
        <dbReference type="SMART" id="SM00470"/>
    </source>
</evidence>
<feature type="compositionally biased region" description="Basic and acidic residues" evidence="1">
    <location>
        <begin position="199"/>
        <end position="214"/>
    </location>
</feature>
<keyword evidence="4" id="KW-1185">Reference proteome</keyword>
<dbReference type="SMART" id="SM00470">
    <property type="entry name" value="ParB"/>
    <property type="match status" value="1"/>
</dbReference>
<dbReference type="Proteomes" id="UP000487268">
    <property type="component" value="Unassembled WGS sequence"/>
</dbReference>
<feature type="domain" description="ParB-like N-terminal" evidence="2">
    <location>
        <begin position="14"/>
        <end position="98"/>
    </location>
</feature>
<dbReference type="Gene3D" id="3.90.1530.10">
    <property type="entry name" value="Conserved hypothetical protein from pyrococcus furiosus pfu- 392566-001, ParB domain"/>
    <property type="match status" value="1"/>
</dbReference>
<organism evidence="3 4">
    <name type="scientific">Actinomadura macrotermitis</name>
    <dbReference type="NCBI Taxonomy" id="2585200"/>
    <lineage>
        <taxon>Bacteria</taxon>
        <taxon>Bacillati</taxon>
        <taxon>Actinomycetota</taxon>
        <taxon>Actinomycetes</taxon>
        <taxon>Streptosporangiales</taxon>
        <taxon>Thermomonosporaceae</taxon>
        <taxon>Actinomadura</taxon>
    </lineage>
</organism>